<dbReference type="GO" id="GO:0005829">
    <property type="term" value="C:cytosol"/>
    <property type="evidence" value="ECO:0007669"/>
    <property type="project" value="TreeGrafter"/>
</dbReference>
<dbReference type="Proteomes" id="UP000253370">
    <property type="component" value="Unassembled WGS sequence"/>
</dbReference>
<proteinExistence type="inferred from homology"/>
<dbReference type="Gene3D" id="3.40.50.720">
    <property type="entry name" value="NAD(P)-binding Rossmann-like Domain"/>
    <property type="match status" value="2"/>
</dbReference>
<evidence type="ECO:0000313" key="8">
    <source>
        <dbReference type="Proteomes" id="UP000253370"/>
    </source>
</evidence>
<dbReference type="SUPFAM" id="SSF51735">
    <property type="entry name" value="NAD(P)-binding Rossmann-fold domains"/>
    <property type="match status" value="1"/>
</dbReference>
<comment type="caution">
    <text evidence="7">The sequence shown here is derived from an EMBL/GenBank/DDBJ whole genome shotgun (WGS) entry which is preliminary data.</text>
</comment>
<dbReference type="CDD" id="cd12156">
    <property type="entry name" value="HPPR"/>
    <property type="match status" value="1"/>
</dbReference>
<evidence type="ECO:0000259" key="6">
    <source>
        <dbReference type="Pfam" id="PF02826"/>
    </source>
</evidence>
<dbReference type="OrthoDB" id="9793626at2"/>
<evidence type="ECO:0000256" key="3">
    <source>
        <dbReference type="ARBA" id="ARBA00023027"/>
    </source>
</evidence>
<evidence type="ECO:0000256" key="2">
    <source>
        <dbReference type="ARBA" id="ARBA00023002"/>
    </source>
</evidence>
<name>A0A365UDN0_9RHOB</name>
<dbReference type="InterPro" id="IPR006139">
    <property type="entry name" value="D-isomer_2_OHA_DH_cat_dom"/>
</dbReference>
<dbReference type="GO" id="GO:0030267">
    <property type="term" value="F:glyoxylate reductase (NADPH) activity"/>
    <property type="evidence" value="ECO:0007669"/>
    <property type="project" value="TreeGrafter"/>
</dbReference>
<organism evidence="7 8">
    <name type="scientific">Rhodosalinus halophilus</name>
    <dbReference type="NCBI Taxonomy" id="2259333"/>
    <lineage>
        <taxon>Bacteria</taxon>
        <taxon>Pseudomonadati</taxon>
        <taxon>Pseudomonadota</taxon>
        <taxon>Alphaproteobacteria</taxon>
        <taxon>Rhodobacterales</taxon>
        <taxon>Paracoccaceae</taxon>
        <taxon>Rhodosalinus</taxon>
    </lineage>
</organism>
<accession>A0A365UDN0</accession>
<feature type="domain" description="D-isomer specific 2-hydroxyacid dehydrogenase NAD-binding" evidence="6">
    <location>
        <begin position="109"/>
        <end position="281"/>
    </location>
</feature>
<keyword evidence="1" id="KW-0521">NADP</keyword>
<dbReference type="Pfam" id="PF00389">
    <property type="entry name" value="2-Hacid_dh"/>
    <property type="match status" value="1"/>
</dbReference>
<dbReference type="InterPro" id="IPR050223">
    <property type="entry name" value="D-isomer_2-hydroxyacid_DH"/>
</dbReference>
<dbReference type="EMBL" id="QNTQ01000004">
    <property type="protein sequence ID" value="RBI86704.1"/>
    <property type="molecule type" value="Genomic_DNA"/>
</dbReference>
<sequence length="319" mass="33522">MPPIVYARGAMPPRLRARLETDFETAFGVELSDPEGWLRAEGPCVTGLANASFAPLGAPEMDLMPNLRIIAGFGVGYDMIDVAAARARGIVVTHTPGVLDSDVANLGLLLLLAASRDLIRADAHVRSGQWATSGPLPLTRTIEGATVGIVGLGRIGRRLAEKLGAFGCEIRYHGRRAQTDVPWTFEPDLMALARDARALILCLPGGPGTDGLIGAKVLDALGPEGILVNIARGSVVDEPALVAALAEGRLGAAGLDVFATEPQVTEALRRLPNVVLSPHMASATVETRTAMADLVADNLADFFATGRARTPVPECRDMV</sequence>
<evidence type="ECO:0000256" key="1">
    <source>
        <dbReference type="ARBA" id="ARBA00022857"/>
    </source>
</evidence>
<dbReference type="GO" id="GO:0016618">
    <property type="term" value="F:hydroxypyruvate reductase [NAD(P)H] activity"/>
    <property type="evidence" value="ECO:0007669"/>
    <property type="project" value="TreeGrafter"/>
</dbReference>
<dbReference type="AlphaFoldDB" id="A0A365UDN0"/>
<dbReference type="InterPro" id="IPR036291">
    <property type="entry name" value="NAD(P)-bd_dom_sf"/>
</dbReference>
<keyword evidence="8" id="KW-1185">Reference proteome</keyword>
<evidence type="ECO:0000313" key="7">
    <source>
        <dbReference type="EMBL" id="RBI86704.1"/>
    </source>
</evidence>
<dbReference type="Pfam" id="PF02826">
    <property type="entry name" value="2-Hacid_dh_C"/>
    <property type="match status" value="1"/>
</dbReference>
<comment type="similarity">
    <text evidence="4">Belongs to the D-isomer specific 2-hydroxyacid dehydrogenase family.</text>
</comment>
<gene>
    <name evidence="7" type="ORF">DRV85_04580</name>
</gene>
<feature type="domain" description="D-isomer specific 2-hydroxyacid dehydrogenase catalytic" evidence="5">
    <location>
        <begin position="48"/>
        <end position="312"/>
    </location>
</feature>
<dbReference type="GO" id="GO:0051287">
    <property type="term" value="F:NAD binding"/>
    <property type="evidence" value="ECO:0007669"/>
    <property type="project" value="InterPro"/>
</dbReference>
<keyword evidence="2 4" id="KW-0560">Oxidoreductase</keyword>
<dbReference type="PANTHER" id="PTHR10996:SF178">
    <property type="entry name" value="2-HYDROXYACID DEHYDROGENASE YGL185C-RELATED"/>
    <property type="match status" value="1"/>
</dbReference>
<protein>
    <submittedName>
        <fullName evidence="7">2-hydroxyacid dehydrogenase</fullName>
    </submittedName>
</protein>
<reference evidence="7 8" key="1">
    <citation type="submission" date="2018-07" db="EMBL/GenBank/DDBJ databases">
        <title>Rhodosalinus sp. strain E84T genomic sequence and assembly.</title>
        <authorList>
            <person name="Liu Z.-W."/>
            <person name="Lu D.-C."/>
        </authorList>
    </citation>
    <scope>NUCLEOTIDE SEQUENCE [LARGE SCALE GENOMIC DNA]</scope>
    <source>
        <strain evidence="7 8">E84</strain>
    </source>
</reference>
<dbReference type="SUPFAM" id="SSF52283">
    <property type="entry name" value="Formate/glycerate dehydrogenase catalytic domain-like"/>
    <property type="match status" value="1"/>
</dbReference>
<evidence type="ECO:0000256" key="4">
    <source>
        <dbReference type="RuleBase" id="RU003719"/>
    </source>
</evidence>
<dbReference type="RefSeq" id="WP_113288254.1">
    <property type="nucleotide sequence ID" value="NZ_QNTQ01000004.1"/>
</dbReference>
<dbReference type="InterPro" id="IPR006140">
    <property type="entry name" value="D-isomer_DH_NAD-bd"/>
</dbReference>
<dbReference type="PANTHER" id="PTHR10996">
    <property type="entry name" value="2-HYDROXYACID DEHYDROGENASE-RELATED"/>
    <property type="match status" value="1"/>
</dbReference>
<dbReference type="FunFam" id="3.40.50.720:FF:000213">
    <property type="entry name" value="Putative 2-hydroxyacid dehydrogenase"/>
    <property type="match status" value="1"/>
</dbReference>
<evidence type="ECO:0000259" key="5">
    <source>
        <dbReference type="Pfam" id="PF00389"/>
    </source>
</evidence>
<keyword evidence="3" id="KW-0520">NAD</keyword>